<protein>
    <recommendedName>
        <fullName evidence="3">NADP-dependent oxidoreductase domain-containing protein</fullName>
    </recommendedName>
</protein>
<feature type="site" description="Lowers pKa of active site Tyr" evidence="2">
    <location>
        <position position="57"/>
    </location>
</feature>
<dbReference type="PaxDb" id="3847-GLYMA02G31440.1"/>
<evidence type="ECO:0000313" key="6">
    <source>
        <dbReference type="Proteomes" id="UP000008827"/>
    </source>
</evidence>
<name>I1JG79_SOYBN</name>
<dbReference type="eggNOG" id="KOG1577">
    <property type="taxonomic scope" value="Eukaryota"/>
</dbReference>
<dbReference type="Gene3D" id="3.20.20.100">
    <property type="entry name" value="NADP-dependent oxidoreductase domain"/>
    <property type="match status" value="1"/>
</dbReference>
<dbReference type="AlphaFoldDB" id="I1JG79"/>
<dbReference type="PANTHER" id="PTHR11732">
    <property type="entry name" value="ALDO/KETO REDUCTASE"/>
    <property type="match status" value="1"/>
</dbReference>
<reference evidence="5" key="2">
    <citation type="submission" date="2018-02" db="UniProtKB">
        <authorList>
            <consortium name="EnsemblPlants"/>
        </authorList>
    </citation>
    <scope>IDENTIFICATION</scope>
    <source>
        <strain evidence="5">Williams 82</strain>
    </source>
</reference>
<dbReference type="Gramene" id="KRH71973">
    <property type="protein sequence ID" value="KRH71973"/>
    <property type="gene ID" value="GLYMA_02G182500"/>
</dbReference>
<dbReference type="HOGENOM" id="CLU_023205_0_0_1"/>
<sequence>MPVIALGTAADTNKSSEETTEVAVIEAIKLGYRHFDTASDLQLGLVKSIEELFITSKLWPTNNFPHLVLPALQKSLQKFNACTLTVRGAVQNGTGEDPVPKSKQYLELYLIHWPISVKPVDWETPYTEDLITTFDLRGVWKGMEECQKLGLAKSIGVSNFTCKKLEDLLSFATIPPSVNQVEMNPAWHQKKLKEIYDAKGIIITAFSPLGAKGASWGSNVVMGSEILKEIAEAHGRTIAQNLIKKQFNKQQATFIFYIICRCALDGLYEQGVTIAAKSYNKDKMKQNLEIFDWSLTRDDHEKINQIPHIRINNGPVVFVANLWDG</sequence>
<evidence type="ECO:0000313" key="4">
    <source>
        <dbReference type="EMBL" id="KRH71973.1"/>
    </source>
</evidence>
<evidence type="ECO:0000313" key="5">
    <source>
        <dbReference type="EnsemblPlants" id="KRH71973"/>
    </source>
</evidence>
<keyword evidence="6" id="KW-1185">Reference proteome</keyword>
<dbReference type="EnsemblPlants" id="KRH71973">
    <property type="protein sequence ID" value="KRH71973"/>
    <property type="gene ID" value="GLYMA_02G182500"/>
</dbReference>
<dbReference type="InterPro" id="IPR036812">
    <property type="entry name" value="NAD(P)_OxRdtase_dom_sf"/>
</dbReference>
<dbReference type="EMBL" id="CM000835">
    <property type="protein sequence ID" value="KRH71973.1"/>
    <property type="molecule type" value="Genomic_DNA"/>
</dbReference>
<feature type="domain" description="NADP-dependent oxidoreductase" evidence="3">
    <location>
        <begin position="104"/>
        <end position="306"/>
    </location>
</feature>
<dbReference type="PIRSF" id="PIRSF000097">
    <property type="entry name" value="AKR"/>
    <property type="match status" value="1"/>
</dbReference>
<organism evidence="4">
    <name type="scientific">Glycine max</name>
    <name type="common">Soybean</name>
    <name type="synonym">Glycine hispida</name>
    <dbReference type="NCBI Taxonomy" id="3847"/>
    <lineage>
        <taxon>Eukaryota</taxon>
        <taxon>Viridiplantae</taxon>
        <taxon>Streptophyta</taxon>
        <taxon>Embryophyta</taxon>
        <taxon>Tracheophyta</taxon>
        <taxon>Spermatophyta</taxon>
        <taxon>Magnoliopsida</taxon>
        <taxon>eudicotyledons</taxon>
        <taxon>Gunneridae</taxon>
        <taxon>Pentapetalae</taxon>
        <taxon>rosids</taxon>
        <taxon>fabids</taxon>
        <taxon>Fabales</taxon>
        <taxon>Fabaceae</taxon>
        <taxon>Papilionoideae</taxon>
        <taxon>50 kb inversion clade</taxon>
        <taxon>NPAAA clade</taxon>
        <taxon>indigoferoid/millettioid clade</taxon>
        <taxon>Phaseoleae</taxon>
        <taxon>Glycine</taxon>
        <taxon>Glycine subgen. Soja</taxon>
    </lineage>
</organism>
<dbReference type="InParanoid" id="I1JG79"/>
<accession>I1JG79</accession>
<dbReference type="InterPro" id="IPR020471">
    <property type="entry name" value="AKR"/>
</dbReference>
<gene>
    <name evidence="4" type="ORF">GLYMA_02G182500</name>
</gene>
<dbReference type="Proteomes" id="UP000008827">
    <property type="component" value="Chromosome 2"/>
</dbReference>
<evidence type="ECO:0000256" key="1">
    <source>
        <dbReference type="PIRSR" id="PIRSR000097-2"/>
    </source>
</evidence>
<dbReference type="GO" id="GO:0005829">
    <property type="term" value="C:cytosol"/>
    <property type="evidence" value="ECO:0000318"/>
    <property type="project" value="GO_Central"/>
</dbReference>
<evidence type="ECO:0000256" key="2">
    <source>
        <dbReference type="PIRSR" id="PIRSR000097-3"/>
    </source>
</evidence>
<dbReference type="InterPro" id="IPR023210">
    <property type="entry name" value="NADP_OxRdtase_dom"/>
</dbReference>
<evidence type="ECO:0000259" key="3">
    <source>
        <dbReference type="Pfam" id="PF00248"/>
    </source>
</evidence>
<dbReference type="SMR" id="I1JG79"/>
<dbReference type="InterPro" id="IPR018170">
    <property type="entry name" value="Aldo/ket_reductase_CS"/>
</dbReference>
<dbReference type="PRINTS" id="PR00069">
    <property type="entry name" value="ALDKETRDTASE"/>
</dbReference>
<dbReference type="OMA" id="ACIAISW"/>
<dbReference type="STRING" id="3847.I1JG79"/>
<feature type="binding site" evidence="1">
    <location>
        <position position="112"/>
    </location>
    <ligand>
        <name>substrate</name>
    </ligand>
</feature>
<dbReference type="GO" id="GO:0004032">
    <property type="term" value="F:aldose reductase (NADPH) activity"/>
    <property type="evidence" value="ECO:0000318"/>
    <property type="project" value="GO_Central"/>
</dbReference>
<proteinExistence type="predicted"/>
<dbReference type="Pfam" id="PF00248">
    <property type="entry name" value="Aldo_ket_red"/>
    <property type="match status" value="1"/>
</dbReference>
<dbReference type="SUPFAM" id="SSF51430">
    <property type="entry name" value="NAD(P)-linked oxidoreductase"/>
    <property type="match status" value="1"/>
</dbReference>
<reference evidence="4 5" key="1">
    <citation type="journal article" date="2010" name="Nature">
        <title>Genome sequence of the palaeopolyploid soybean.</title>
        <authorList>
            <person name="Schmutz J."/>
            <person name="Cannon S.B."/>
            <person name="Schlueter J."/>
            <person name="Ma J."/>
            <person name="Mitros T."/>
            <person name="Nelson W."/>
            <person name="Hyten D.L."/>
            <person name="Song Q."/>
            <person name="Thelen J.J."/>
            <person name="Cheng J."/>
            <person name="Xu D."/>
            <person name="Hellsten U."/>
            <person name="May G.D."/>
            <person name="Yu Y."/>
            <person name="Sakurai T."/>
            <person name="Umezawa T."/>
            <person name="Bhattacharyya M.K."/>
            <person name="Sandhu D."/>
            <person name="Valliyodan B."/>
            <person name="Lindquist E."/>
            <person name="Peto M."/>
            <person name="Grant D."/>
            <person name="Shu S."/>
            <person name="Goodstein D."/>
            <person name="Barry K."/>
            <person name="Futrell-Griggs M."/>
            <person name="Abernathy B."/>
            <person name="Du J."/>
            <person name="Tian Z."/>
            <person name="Zhu L."/>
            <person name="Gill N."/>
            <person name="Joshi T."/>
            <person name="Libault M."/>
            <person name="Sethuraman A."/>
            <person name="Zhang X.-C."/>
            <person name="Shinozaki K."/>
            <person name="Nguyen H.T."/>
            <person name="Wing R.A."/>
            <person name="Cregan P."/>
            <person name="Specht J."/>
            <person name="Grimwood J."/>
            <person name="Rokhsar D."/>
            <person name="Stacey G."/>
            <person name="Shoemaker R.C."/>
            <person name="Jackson S.A."/>
        </authorList>
    </citation>
    <scope>NUCLEOTIDE SEQUENCE</scope>
    <source>
        <strain evidence="5">cv. Williams 82</strain>
        <tissue evidence="4">Callus</tissue>
    </source>
</reference>
<reference evidence="4" key="3">
    <citation type="submission" date="2018-07" db="EMBL/GenBank/DDBJ databases">
        <title>WGS assembly of Glycine max.</title>
        <authorList>
            <person name="Schmutz J."/>
            <person name="Cannon S."/>
            <person name="Schlueter J."/>
            <person name="Ma J."/>
            <person name="Mitros T."/>
            <person name="Nelson W."/>
            <person name="Hyten D."/>
            <person name="Song Q."/>
            <person name="Thelen J."/>
            <person name="Cheng J."/>
            <person name="Xu D."/>
            <person name="Hellsten U."/>
            <person name="May G."/>
            <person name="Yu Y."/>
            <person name="Sakurai T."/>
            <person name="Umezawa T."/>
            <person name="Bhattacharyya M."/>
            <person name="Sandhu D."/>
            <person name="Valliyodan B."/>
            <person name="Lindquist E."/>
            <person name="Peto M."/>
            <person name="Grant D."/>
            <person name="Shu S."/>
            <person name="Goodstein D."/>
            <person name="Barry K."/>
            <person name="Futrell-Griggs M."/>
            <person name="Abernathy B."/>
            <person name="Du J."/>
            <person name="Tian Z."/>
            <person name="Zhu L."/>
            <person name="Gill N."/>
            <person name="Joshi T."/>
            <person name="Libault M."/>
            <person name="Sethuraman A."/>
            <person name="Zhang X."/>
            <person name="Shinozaki K."/>
            <person name="Nguyen H."/>
            <person name="Wing R."/>
            <person name="Cregan P."/>
            <person name="Specht J."/>
            <person name="Grimwood J."/>
            <person name="Rokhsar D."/>
            <person name="Stacey G."/>
            <person name="Shoemaker R."/>
            <person name="Jackson S."/>
        </authorList>
    </citation>
    <scope>NUCLEOTIDE SEQUENCE</scope>
    <source>
        <tissue evidence="4">Callus</tissue>
    </source>
</reference>
<dbReference type="PROSITE" id="PS00062">
    <property type="entry name" value="ALDOKETO_REDUCTASE_2"/>
    <property type="match status" value="1"/>
</dbReference>